<proteinExistence type="predicted"/>
<evidence type="ECO:0000313" key="5">
    <source>
        <dbReference type="Proteomes" id="UP001301797"/>
    </source>
</evidence>
<dbReference type="PANTHER" id="PTHR36842:SF1">
    <property type="entry name" value="PROTEIN TOLB"/>
    <property type="match status" value="1"/>
</dbReference>
<keyword evidence="2" id="KW-0812">Transmembrane</keyword>
<dbReference type="PANTHER" id="PTHR36842">
    <property type="entry name" value="PROTEIN TOLB HOMOLOG"/>
    <property type="match status" value="1"/>
</dbReference>
<evidence type="ECO:0000256" key="1">
    <source>
        <dbReference type="SAM" id="MobiDB-lite"/>
    </source>
</evidence>
<dbReference type="InterPro" id="IPR000601">
    <property type="entry name" value="PKD_dom"/>
</dbReference>
<feature type="compositionally biased region" description="Basic and acidic residues" evidence="1">
    <location>
        <begin position="212"/>
        <end position="228"/>
    </location>
</feature>
<dbReference type="InterPro" id="IPR022409">
    <property type="entry name" value="PKD/Chitinase_dom"/>
</dbReference>
<dbReference type="InterPro" id="IPR013783">
    <property type="entry name" value="Ig-like_fold"/>
</dbReference>
<feature type="transmembrane region" description="Helical" evidence="2">
    <location>
        <begin position="21"/>
        <end position="40"/>
    </location>
</feature>
<evidence type="ECO:0000256" key="2">
    <source>
        <dbReference type="SAM" id="Phobius"/>
    </source>
</evidence>
<dbReference type="PROSITE" id="PS50093">
    <property type="entry name" value="PKD"/>
    <property type="match status" value="4"/>
</dbReference>
<feature type="domain" description="PKD" evidence="3">
    <location>
        <begin position="872"/>
        <end position="922"/>
    </location>
</feature>
<dbReference type="PROSITE" id="PS00018">
    <property type="entry name" value="EF_HAND_1"/>
    <property type="match status" value="1"/>
</dbReference>
<keyword evidence="2" id="KW-0472">Membrane</keyword>
<dbReference type="SUPFAM" id="SSF63446">
    <property type="entry name" value="Type I dockerin domain"/>
    <property type="match status" value="1"/>
</dbReference>
<dbReference type="CDD" id="cd00146">
    <property type="entry name" value="PKD"/>
    <property type="match status" value="4"/>
</dbReference>
<feature type="domain" description="PKD" evidence="3">
    <location>
        <begin position="644"/>
        <end position="721"/>
    </location>
</feature>
<feature type="domain" description="PKD" evidence="3">
    <location>
        <begin position="412"/>
        <end position="476"/>
    </location>
</feature>
<keyword evidence="5" id="KW-1185">Reference proteome</keyword>
<keyword evidence="2" id="KW-1133">Transmembrane helix</keyword>
<dbReference type="FunFam" id="2.60.40.10:FF:000270">
    <property type="entry name" value="Cell surface protein"/>
    <property type="match status" value="2"/>
</dbReference>
<accession>A0AA97I3I9</accession>
<feature type="domain" description="PKD" evidence="3">
    <location>
        <begin position="183"/>
        <end position="266"/>
    </location>
</feature>
<dbReference type="InterPro" id="IPR035986">
    <property type="entry name" value="PKD_dom_sf"/>
</dbReference>
<protein>
    <submittedName>
        <fullName evidence="4">PKD domain-containing protein</fullName>
    </submittedName>
</protein>
<dbReference type="InterPro" id="IPR018247">
    <property type="entry name" value="EF_Hand_1_Ca_BS"/>
</dbReference>
<dbReference type="SMART" id="SM00089">
    <property type="entry name" value="PKD"/>
    <property type="match status" value="4"/>
</dbReference>
<organism evidence="4 5">
    <name type="scientific">Methanochimaera problematica</name>
    <dbReference type="NCBI Taxonomy" id="2609417"/>
    <lineage>
        <taxon>Archaea</taxon>
        <taxon>Methanobacteriati</taxon>
        <taxon>Methanobacteriota</taxon>
        <taxon>Stenosarchaea group</taxon>
        <taxon>Methanomicrobia</taxon>
        <taxon>Methanomicrobiales</taxon>
        <taxon>Methanomicrobiaceae</taxon>
        <taxon>Methanochimaera</taxon>
    </lineage>
</organism>
<feature type="region of interest" description="Disordered" evidence="1">
    <location>
        <begin position="212"/>
        <end position="238"/>
    </location>
</feature>
<dbReference type="Pfam" id="PF18911">
    <property type="entry name" value="PKD_4"/>
    <property type="match status" value="4"/>
</dbReference>
<name>A0AA97I3I9_9EURY</name>
<reference evidence="4 5" key="1">
    <citation type="submission" date="2019-09" db="EMBL/GenBank/DDBJ databases">
        <title>The complete genome of Methanoplanus sp. FWC-SCC4.</title>
        <authorList>
            <person name="Chen S.-C."/>
            <person name="Zhou Y.-Z."/>
            <person name="Lai M.-C."/>
        </authorList>
    </citation>
    <scope>NUCLEOTIDE SEQUENCE [LARGE SCALE GENOMIC DNA]</scope>
    <source>
        <strain evidence="4 5">FWC-SCC4</strain>
    </source>
</reference>
<evidence type="ECO:0000259" key="3">
    <source>
        <dbReference type="PROSITE" id="PS50093"/>
    </source>
</evidence>
<sequence>MYSKDDFAMRVITECIKRNPASPIFLILLMICTIIVPVSADSPLGDALDNNDLAWTCAGDLGWTIDTELFIRGNSSAKSGSFSYDSWDMGSSELKTIVKGPGKISFDWNVSCDEMNDELSFYIDKNKQKGICGLEETWSSETFDVPAGEHTLMWEYYKMSWNGDESDGLSTGWVDNVSYIQGIATEFSADKVCGESPLTVRFTDESTGDITSREWDFGDGDKSPDQNPEHTYNNPGKYTVSLTVTRNGESETVTKTDYIDVMKGIELKDAVDAHGLEWKTGGNSLWSYEISDIYVNNSCARSGGVLKSGEISWISTSVTGPGTATFDWNAEPGTVMGMPMGQLEFSIDNADQYETDKYKKIRFKGWHHETFNIPNGVHELNWTYSTKTSDKETNGGWLDNVTFNFGGGEPVADFETNVTENRGFAPLSVEFEDTSNGFPTTWDWDFGDLSEHSNKENPVHIYEKPGTYTVKLSITNIAEKDESGNLVTGQATVSKTVTVLEPIPLKDAVDAPDVEWTTGGDAEWFTDLYVSGKGETSARNGLISSADEESWIQGTMTGPGVLTFDWNINSTSYTYDGQLEFLLNNVSQKSIKGKQNWEDWHTEYYEIPPGENTVRWIYTNDYVFEEGHCGHIDNVTFTFGAINPVADFISNATRAMAPASIRFNDTSSGCPTAWNWNFGDSPTLYNNQNMMHNFEKPGTYTTTLAVTNDAGEDHISKEIVILPFMNISDAADTTDTSIEWTTGGISPFDVDIDTYVCNNASVKSGETAASQESWIKTSVTGPGILDFSWMASSEPNSDYLIFLIDGEETDKISGTTEEWEHKSVAIDFEEHELMWKYKKDSGRDMGRDSGWIDNVTYVKTQKTDLKADTVFGQVPLQVNFTGYSTGNVSLWAWDFGDKESAVGRTQTHTYDKPGTYNVTLIIKKDGTDEVKTKPAFITVTPTFEDALETTEHTWVTGGNSDWFVETNDNYVNQSCAKSGELKKRYEKSWIETTVTGPKKVTFAWNVSSKSGYSMSSSDRLTFSIDGETKKEIAGTDNSWKDEEFEIESGKHTLRWTYQKNAYSTSGEDCGWIDNIRIADVAPEVYYFTEKPLTAAGAENKLTIIADHLPQGISDYELTILLSDSDKAEITGFSLPDDIVTVSSEGIPGASAIIKAKDTKSILEAGCENVILAELTIKGLSSGSTDVSISKSIIHDDSGKETEIIQNPKSLEIISVSPFEGFLRIPSDPDADGLYEDLNGDGILNTDDISIYFTNIGDFTKQETKSVFDYNGNGRTDFDDIVVMYRDC</sequence>
<evidence type="ECO:0000313" key="4">
    <source>
        <dbReference type="EMBL" id="WOF15271.1"/>
    </source>
</evidence>
<dbReference type="SUPFAM" id="SSF49299">
    <property type="entry name" value="PKD domain"/>
    <property type="match status" value="4"/>
</dbReference>
<dbReference type="KEGG" id="mefw:F1737_00540"/>
<dbReference type="InterPro" id="IPR036439">
    <property type="entry name" value="Dockerin_dom_sf"/>
</dbReference>
<dbReference type="Gene3D" id="2.60.40.10">
    <property type="entry name" value="Immunoglobulins"/>
    <property type="match status" value="4"/>
</dbReference>
<feature type="compositionally biased region" description="Polar residues" evidence="1">
    <location>
        <begin position="229"/>
        <end position="238"/>
    </location>
</feature>
<gene>
    <name evidence="4" type="ORF">F1737_00540</name>
</gene>
<dbReference type="GO" id="GO:0000272">
    <property type="term" value="P:polysaccharide catabolic process"/>
    <property type="evidence" value="ECO:0007669"/>
    <property type="project" value="InterPro"/>
</dbReference>
<dbReference type="Proteomes" id="UP001301797">
    <property type="component" value="Chromosome"/>
</dbReference>
<dbReference type="EMBL" id="CP043875">
    <property type="protein sequence ID" value="WOF15271.1"/>
    <property type="molecule type" value="Genomic_DNA"/>
</dbReference>